<reference evidence="2 3" key="1">
    <citation type="journal article" date="2023" name="Sci. Data">
        <title>Genome assembly of the Korean intertidal mud-creeper Batillaria attramentaria.</title>
        <authorList>
            <person name="Patra A.K."/>
            <person name="Ho P.T."/>
            <person name="Jun S."/>
            <person name="Lee S.J."/>
            <person name="Kim Y."/>
            <person name="Won Y.J."/>
        </authorList>
    </citation>
    <scope>NUCLEOTIDE SEQUENCE [LARGE SCALE GENOMIC DNA]</scope>
    <source>
        <strain evidence="2">Wonlab-2016</strain>
    </source>
</reference>
<accession>A0ABD0KR49</accession>
<dbReference type="AlphaFoldDB" id="A0ABD0KR49"/>
<gene>
    <name evidence="2" type="ORF">BaRGS_00019583</name>
</gene>
<sequence length="138" mass="14783">MTVFLHSSESAHGHGPLTIPPDTDTAEQEATVRSARDTHKPHRHSAQSGRDATFAVQSLFFTVTGLRTARRDALFCPNSQCAVAGVVRCWPSRCDAACARFDMRPIASCVICAVSHFGNGVPSSHGKGGTKCLAKIIY</sequence>
<evidence type="ECO:0000256" key="1">
    <source>
        <dbReference type="SAM" id="MobiDB-lite"/>
    </source>
</evidence>
<protein>
    <submittedName>
        <fullName evidence="2">Uncharacterized protein</fullName>
    </submittedName>
</protein>
<evidence type="ECO:0000313" key="2">
    <source>
        <dbReference type="EMBL" id="KAK7489205.1"/>
    </source>
</evidence>
<dbReference type="Proteomes" id="UP001519460">
    <property type="component" value="Unassembled WGS sequence"/>
</dbReference>
<proteinExistence type="predicted"/>
<feature type="region of interest" description="Disordered" evidence="1">
    <location>
        <begin position="7"/>
        <end position="50"/>
    </location>
</feature>
<evidence type="ECO:0000313" key="3">
    <source>
        <dbReference type="Proteomes" id="UP001519460"/>
    </source>
</evidence>
<comment type="caution">
    <text evidence="2">The sequence shown here is derived from an EMBL/GenBank/DDBJ whole genome shotgun (WGS) entry which is preliminary data.</text>
</comment>
<name>A0ABD0KR49_9CAEN</name>
<organism evidence="2 3">
    <name type="scientific">Batillaria attramentaria</name>
    <dbReference type="NCBI Taxonomy" id="370345"/>
    <lineage>
        <taxon>Eukaryota</taxon>
        <taxon>Metazoa</taxon>
        <taxon>Spiralia</taxon>
        <taxon>Lophotrochozoa</taxon>
        <taxon>Mollusca</taxon>
        <taxon>Gastropoda</taxon>
        <taxon>Caenogastropoda</taxon>
        <taxon>Sorbeoconcha</taxon>
        <taxon>Cerithioidea</taxon>
        <taxon>Batillariidae</taxon>
        <taxon>Batillaria</taxon>
    </lineage>
</organism>
<keyword evidence="3" id="KW-1185">Reference proteome</keyword>
<dbReference type="EMBL" id="JACVVK020000141">
    <property type="protein sequence ID" value="KAK7489205.1"/>
    <property type="molecule type" value="Genomic_DNA"/>
</dbReference>